<reference evidence="2" key="1">
    <citation type="journal article" date="2019" name="BMC Genomics">
        <title>A new reference genome for Sorghum bicolor reveals high levels of sequence similarity between sweet and grain genotypes: implications for the genetics of sugar metabolism.</title>
        <authorList>
            <person name="Cooper E.A."/>
            <person name="Brenton Z.W."/>
            <person name="Flinn B.S."/>
            <person name="Jenkins J."/>
            <person name="Shu S."/>
            <person name="Flowers D."/>
            <person name="Luo F."/>
            <person name="Wang Y."/>
            <person name="Xia P."/>
            <person name="Barry K."/>
            <person name="Daum C."/>
            <person name="Lipzen A."/>
            <person name="Yoshinaga Y."/>
            <person name="Schmutz J."/>
            <person name="Saski C."/>
            <person name="Vermerris W."/>
            <person name="Kresovich S."/>
        </authorList>
    </citation>
    <scope>NUCLEOTIDE SEQUENCE</scope>
</reference>
<evidence type="ECO:0000256" key="1">
    <source>
        <dbReference type="SAM" id="MobiDB-lite"/>
    </source>
</evidence>
<feature type="compositionally biased region" description="Polar residues" evidence="1">
    <location>
        <begin position="35"/>
        <end position="48"/>
    </location>
</feature>
<organism evidence="2 3">
    <name type="scientific">Sorghum bicolor</name>
    <name type="common">Sorghum</name>
    <name type="synonym">Sorghum vulgare</name>
    <dbReference type="NCBI Taxonomy" id="4558"/>
    <lineage>
        <taxon>Eukaryota</taxon>
        <taxon>Viridiplantae</taxon>
        <taxon>Streptophyta</taxon>
        <taxon>Embryophyta</taxon>
        <taxon>Tracheophyta</taxon>
        <taxon>Spermatophyta</taxon>
        <taxon>Magnoliopsida</taxon>
        <taxon>Liliopsida</taxon>
        <taxon>Poales</taxon>
        <taxon>Poaceae</taxon>
        <taxon>PACMAD clade</taxon>
        <taxon>Panicoideae</taxon>
        <taxon>Andropogonodae</taxon>
        <taxon>Andropogoneae</taxon>
        <taxon>Sorghinae</taxon>
        <taxon>Sorghum</taxon>
    </lineage>
</organism>
<evidence type="ECO:0000313" key="2">
    <source>
        <dbReference type="EMBL" id="KAG0545120.1"/>
    </source>
</evidence>
<feature type="region of interest" description="Disordered" evidence="1">
    <location>
        <begin position="88"/>
        <end position="126"/>
    </location>
</feature>
<feature type="compositionally biased region" description="Basic residues" evidence="1">
    <location>
        <begin position="88"/>
        <end position="105"/>
    </location>
</feature>
<reference evidence="2" key="2">
    <citation type="submission" date="2020-10" db="EMBL/GenBank/DDBJ databases">
        <authorList>
            <person name="Cooper E.A."/>
            <person name="Brenton Z.W."/>
            <person name="Flinn B.S."/>
            <person name="Jenkins J."/>
            <person name="Shu S."/>
            <person name="Flowers D."/>
            <person name="Luo F."/>
            <person name="Wang Y."/>
            <person name="Xia P."/>
            <person name="Barry K."/>
            <person name="Daum C."/>
            <person name="Lipzen A."/>
            <person name="Yoshinaga Y."/>
            <person name="Schmutz J."/>
            <person name="Saski C."/>
            <person name="Vermerris W."/>
            <person name="Kresovich S."/>
        </authorList>
    </citation>
    <scope>NUCLEOTIDE SEQUENCE</scope>
</reference>
<feature type="compositionally biased region" description="Basic residues" evidence="1">
    <location>
        <begin position="115"/>
        <end position="126"/>
    </location>
</feature>
<dbReference type="Proteomes" id="UP000807115">
    <property type="component" value="Chromosome 2"/>
</dbReference>
<dbReference type="AlphaFoldDB" id="A0A921RSL7"/>
<name>A0A921RSL7_SORBI</name>
<comment type="caution">
    <text evidence="2">The sequence shown here is derived from an EMBL/GenBank/DDBJ whole genome shotgun (WGS) entry which is preliminary data.</text>
</comment>
<gene>
    <name evidence="2" type="ORF">BDA96_02G334400</name>
</gene>
<dbReference type="EMBL" id="CM027681">
    <property type="protein sequence ID" value="KAG0545120.1"/>
    <property type="molecule type" value="Genomic_DNA"/>
</dbReference>
<accession>A0A921RSL7</accession>
<feature type="compositionally biased region" description="Pro residues" evidence="1">
    <location>
        <begin position="55"/>
        <end position="68"/>
    </location>
</feature>
<protein>
    <submittedName>
        <fullName evidence="2">Uncharacterized protein</fullName>
    </submittedName>
</protein>
<proteinExistence type="predicted"/>
<sequence>MIPSIIPQKYRPEREPGCRRRRTIKPAAAYITVEAHTSSQARQPTSCRKLTPREPLFPIPSPPPPPSSSPSLRCFAKRRRCCCCGRRRRSGTPRWTRWTRRRRGTSGRSTSSTRCWRRRAPGRRRW</sequence>
<evidence type="ECO:0000313" key="3">
    <source>
        <dbReference type="Proteomes" id="UP000807115"/>
    </source>
</evidence>
<feature type="region of interest" description="Disordered" evidence="1">
    <location>
        <begin position="35"/>
        <end position="71"/>
    </location>
</feature>